<reference evidence="2" key="1">
    <citation type="journal article" date="2017" name="Parasit. Vectors">
        <title>Sialotranscriptomics of Rhipicephalus zambeziensis reveals intricate expression profiles of secretory proteins and suggests tight temporal transcriptional regulation during blood-feeding.</title>
        <authorList>
            <person name="de Castro M.H."/>
            <person name="de Klerk D."/>
            <person name="Pienaar R."/>
            <person name="Rees D.J.G."/>
            <person name="Mans B.J."/>
        </authorList>
    </citation>
    <scope>NUCLEOTIDE SEQUENCE</scope>
    <source>
        <tissue evidence="2">Salivary glands</tissue>
    </source>
</reference>
<keyword evidence="1" id="KW-0472">Membrane</keyword>
<evidence type="ECO:0000256" key="1">
    <source>
        <dbReference type="SAM" id="Phobius"/>
    </source>
</evidence>
<protein>
    <submittedName>
        <fullName evidence="2">Uncharacterized protein</fullName>
    </submittedName>
</protein>
<feature type="transmembrane region" description="Helical" evidence="1">
    <location>
        <begin position="57"/>
        <end position="77"/>
    </location>
</feature>
<dbReference type="AlphaFoldDB" id="A0A224YAR2"/>
<sequence length="117" mass="13622">MACMYILFYMNIPSIMYEKALKPKHYNRFAPAKTFFSALSRNQLHAARADRCSQDEIAAFVEQCHGVFFFMLFYFLLTKTSFSVKKILIALFAKFESIATLIRLIFRVIFQNLGKPA</sequence>
<organism evidence="2">
    <name type="scientific">Rhipicephalus zambeziensis</name>
    <dbReference type="NCBI Taxonomy" id="60191"/>
    <lineage>
        <taxon>Eukaryota</taxon>
        <taxon>Metazoa</taxon>
        <taxon>Ecdysozoa</taxon>
        <taxon>Arthropoda</taxon>
        <taxon>Chelicerata</taxon>
        <taxon>Arachnida</taxon>
        <taxon>Acari</taxon>
        <taxon>Parasitiformes</taxon>
        <taxon>Ixodida</taxon>
        <taxon>Ixodoidea</taxon>
        <taxon>Ixodidae</taxon>
        <taxon>Rhipicephalinae</taxon>
        <taxon>Rhipicephalus</taxon>
        <taxon>Rhipicephalus</taxon>
    </lineage>
</organism>
<name>A0A224YAR2_9ACAR</name>
<keyword evidence="1" id="KW-0812">Transmembrane</keyword>
<evidence type="ECO:0000313" key="2">
    <source>
        <dbReference type="EMBL" id="MAA14768.1"/>
    </source>
</evidence>
<proteinExistence type="predicted"/>
<feature type="transmembrane region" description="Helical" evidence="1">
    <location>
        <begin position="89"/>
        <end position="110"/>
    </location>
</feature>
<accession>A0A224YAR2</accession>
<keyword evidence="1" id="KW-1133">Transmembrane helix</keyword>
<dbReference type="EMBL" id="GFPF01003622">
    <property type="protein sequence ID" value="MAA14768.1"/>
    <property type="molecule type" value="Transcribed_RNA"/>
</dbReference>